<proteinExistence type="predicted"/>
<sequence length="105" mass="12538">METRFLVEVLIQSIKKAPTIQRGVVFKGTMEKERERKQWTNTVRGEDTKSRRHDFVARPREVDQKGVVFKGTMEKERERKHWTNTVRGEDTKSRRHDFVARPREG</sequence>
<dbReference type="Proteomes" id="UP001177003">
    <property type="component" value="Chromosome 8"/>
</dbReference>
<dbReference type="AlphaFoldDB" id="A0AA35ZVP6"/>
<keyword evidence="3" id="KW-1185">Reference proteome</keyword>
<gene>
    <name evidence="2" type="ORF">LSALG_LOCUS37309</name>
</gene>
<dbReference type="EMBL" id="OX465084">
    <property type="protein sequence ID" value="CAI9298552.1"/>
    <property type="molecule type" value="Genomic_DNA"/>
</dbReference>
<evidence type="ECO:0000313" key="3">
    <source>
        <dbReference type="Proteomes" id="UP001177003"/>
    </source>
</evidence>
<evidence type="ECO:0000313" key="2">
    <source>
        <dbReference type="EMBL" id="CAI9298552.1"/>
    </source>
</evidence>
<accession>A0AA35ZVP6</accession>
<name>A0AA35ZVP6_LACSI</name>
<protein>
    <submittedName>
        <fullName evidence="2">Uncharacterized protein</fullName>
    </submittedName>
</protein>
<reference evidence="2" key="1">
    <citation type="submission" date="2023-04" db="EMBL/GenBank/DDBJ databases">
        <authorList>
            <person name="Vijverberg K."/>
            <person name="Xiong W."/>
            <person name="Schranz E."/>
        </authorList>
    </citation>
    <scope>NUCLEOTIDE SEQUENCE</scope>
</reference>
<evidence type="ECO:0000256" key="1">
    <source>
        <dbReference type="SAM" id="MobiDB-lite"/>
    </source>
</evidence>
<feature type="region of interest" description="Disordered" evidence="1">
    <location>
        <begin position="83"/>
        <end position="105"/>
    </location>
</feature>
<organism evidence="2 3">
    <name type="scientific">Lactuca saligna</name>
    <name type="common">Willowleaf lettuce</name>
    <dbReference type="NCBI Taxonomy" id="75948"/>
    <lineage>
        <taxon>Eukaryota</taxon>
        <taxon>Viridiplantae</taxon>
        <taxon>Streptophyta</taxon>
        <taxon>Embryophyta</taxon>
        <taxon>Tracheophyta</taxon>
        <taxon>Spermatophyta</taxon>
        <taxon>Magnoliopsida</taxon>
        <taxon>eudicotyledons</taxon>
        <taxon>Gunneridae</taxon>
        <taxon>Pentapetalae</taxon>
        <taxon>asterids</taxon>
        <taxon>campanulids</taxon>
        <taxon>Asterales</taxon>
        <taxon>Asteraceae</taxon>
        <taxon>Cichorioideae</taxon>
        <taxon>Cichorieae</taxon>
        <taxon>Lactucinae</taxon>
        <taxon>Lactuca</taxon>
    </lineage>
</organism>